<evidence type="ECO:0000256" key="1">
    <source>
        <dbReference type="SAM" id="MobiDB-lite"/>
    </source>
</evidence>
<dbReference type="EMBL" id="KV427606">
    <property type="protein sequence ID" value="KZT11846.1"/>
    <property type="molecule type" value="Genomic_DNA"/>
</dbReference>
<reference evidence="2 3" key="1">
    <citation type="journal article" date="2016" name="Mol. Biol. Evol.">
        <title>Comparative Genomics of Early-Diverging Mushroom-Forming Fungi Provides Insights into the Origins of Lignocellulose Decay Capabilities.</title>
        <authorList>
            <person name="Nagy L.G."/>
            <person name="Riley R."/>
            <person name="Tritt A."/>
            <person name="Adam C."/>
            <person name="Daum C."/>
            <person name="Floudas D."/>
            <person name="Sun H."/>
            <person name="Yadav J.S."/>
            <person name="Pangilinan J."/>
            <person name="Larsson K.H."/>
            <person name="Matsuura K."/>
            <person name="Barry K."/>
            <person name="Labutti K."/>
            <person name="Kuo R."/>
            <person name="Ohm R.A."/>
            <person name="Bhattacharya S.S."/>
            <person name="Shirouzu T."/>
            <person name="Yoshinaga Y."/>
            <person name="Martin F.M."/>
            <person name="Grigoriev I.V."/>
            <person name="Hibbett D.S."/>
        </authorList>
    </citation>
    <scope>NUCLEOTIDE SEQUENCE [LARGE SCALE GENOMIC DNA]</scope>
    <source>
        <strain evidence="2 3">93-53</strain>
    </source>
</reference>
<proteinExistence type="predicted"/>
<dbReference type="AlphaFoldDB" id="A0A165HKE6"/>
<dbReference type="InParanoid" id="A0A165HKE6"/>
<dbReference type="RefSeq" id="XP_040769494.1">
    <property type="nucleotide sequence ID" value="XM_040901382.1"/>
</dbReference>
<dbReference type="Proteomes" id="UP000076871">
    <property type="component" value="Unassembled WGS sequence"/>
</dbReference>
<organism evidence="2 3">
    <name type="scientific">Laetiporus sulphureus 93-53</name>
    <dbReference type="NCBI Taxonomy" id="1314785"/>
    <lineage>
        <taxon>Eukaryota</taxon>
        <taxon>Fungi</taxon>
        <taxon>Dikarya</taxon>
        <taxon>Basidiomycota</taxon>
        <taxon>Agaricomycotina</taxon>
        <taxon>Agaricomycetes</taxon>
        <taxon>Polyporales</taxon>
        <taxon>Laetiporus</taxon>
    </lineage>
</organism>
<feature type="region of interest" description="Disordered" evidence="1">
    <location>
        <begin position="84"/>
        <end position="108"/>
    </location>
</feature>
<gene>
    <name evidence="2" type="ORF">LAESUDRAFT_155005</name>
</gene>
<protein>
    <submittedName>
        <fullName evidence="2">Uncharacterized protein</fullName>
    </submittedName>
</protein>
<accession>A0A165HKE6</accession>
<evidence type="ECO:0000313" key="3">
    <source>
        <dbReference type="Proteomes" id="UP000076871"/>
    </source>
</evidence>
<name>A0A165HKE6_9APHY</name>
<sequence>MQRSPTSKLASDLCALAIPLATLRIMWSASNFVLRMASFHPILPRSASEHIDIVVLCEALRTVRYADAFNAKVRARQIDNRCKPDSSRNGWPMVPAGEQRGGASVRTGESGLDSRKIHLGGTHLSETLVNYGCRSLFLDICIRGTPIRASQMIPLAAAESWTGVALLHAAGRCNVARLRAGS</sequence>
<evidence type="ECO:0000313" key="2">
    <source>
        <dbReference type="EMBL" id="KZT11846.1"/>
    </source>
</evidence>
<keyword evidence="3" id="KW-1185">Reference proteome</keyword>
<dbReference type="GeneID" id="63818414"/>